<evidence type="ECO:0000313" key="2">
    <source>
        <dbReference type="Proteomes" id="UP000772434"/>
    </source>
</evidence>
<dbReference type="GO" id="GO:0009263">
    <property type="term" value="P:deoxyribonucleotide biosynthetic process"/>
    <property type="evidence" value="ECO:0007669"/>
    <property type="project" value="InterPro"/>
</dbReference>
<dbReference type="Pfam" id="PF00268">
    <property type="entry name" value="Ribonuc_red_sm"/>
    <property type="match status" value="1"/>
</dbReference>
<sequence>NLNVISEEEPLISSGKKRFVLFPITYPEIWALYKKAQHSFWTSESFDLKQSATDTQVLQLISYMASTFDSSTIHDLSNRISRAIQIQEARSYYGFQTMRTNIQLETYADILKPHCIDSSPSLQTKMSWIERQIADPGCKFSKLVLVDALVRGLFCAGTLAVLEWLVRDNPSSNISSAICQITSDLTQDVQFCYLVFETFCKRIHPQSLEKVIEEAWSLRKILYRVLDNIKPGFDVTLVNKRIEYMADRLSIGFGGSPIYHSQRGF</sequence>
<name>A0A9P5PKV8_9AGAR</name>
<organism evidence="1 2">
    <name type="scientific">Rhodocollybia butyracea</name>
    <dbReference type="NCBI Taxonomy" id="206335"/>
    <lineage>
        <taxon>Eukaryota</taxon>
        <taxon>Fungi</taxon>
        <taxon>Dikarya</taxon>
        <taxon>Basidiomycota</taxon>
        <taxon>Agaricomycotina</taxon>
        <taxon>Agaricomycetes</taxon>
        <taxon>Agaricomycetidae</taxon>
        <taxon>Agaricales</taxon>
        <taxon>Marasmiineae</taxon>
        <taxon>Omphalotaceae</taxon>
        <taxon>Rhodocollybia</taxon>
    </lineage>
</organism>
<accession>A0A9P5PKV8</accession>
<dbReference type="AlphaFoldDB" id="A0A9P5PKV8"/>
<feature type="non-terminal residue" evidence="1">
    <location>
        <position position="265"/>
    </location>
</feature>
<dbReference type="SUPFAM" id="SSF47240">
    <property type="entry name" value="Ferritin-like"/>
    <property type="match status" value="1"/>
</dbReference>
<dbReference type="OrthoDB" id="10248373at2759"/>
<protein>
    <submittedName>
        <fullName evidence="1">Ferritin-like superfamily</fullName>
    </submittedName>
</protein>
<dbReference type="PANTHER" id="PTHR23409:SF18">
    <property type="entry name" value="RIBONUCLEOSIDE-DIPHOSPHATE REDUCTASE SUBUNIT M2"/>
    <property type="match status" value="1"/>
</dbReference>
<dbReference type="InterPro" id="IPR012348">
    <property type="entry name" value="RNR-like"/>
</dbReference>
<dbReference type="PANTHER" id="PTHR23409">
    <property type="entry name" value="RIBONUCLEOSIDE-DIPHOSPHATE REDUCTASE SMALL CHAIN"/>
    <property type="match status" value="1"/>
</dbReference>
<dbReference type="InterPro" id="IPR009078">
    <property type="entry name" value="Ferritin-like_SF"/>
</dbReference>
<dbReference type="Proteomes" id="UP000772434">
    <property type="component" value="Unassembled WGS sequence"/>
</dbReference>
<evidence type="ECO:0000313" key="1">
    <source>
        <dbReference type="EMBL" id="KAF9065233.1"/>
    </source>
</evidence>
<comment type="caution">
    <text evidence="1">The sequence shown here is derived from an EMBL/GenBank/DDBJ whole genome shotgun (WGS) entry which is preliminary data.</text>
</comment>
<dbReference type="InterPro" id="IPR000358">
    <property type="entry name" value="RNR_small_fam"/>
</dbReference>
<dbReference type="Gene3D" id="1.10.620.20">
    <property type="entry name" value="Ribonucleotide Reductase, subunit A"/>
    <property type="match status" value="1"/>
</dbReference>
<keyword evidence="2" id="KW-1185">Reference proteome</keyword>
<dbReference type="GO" id="GO:0016491">
    <property type="term" value="F:oxidoreductase activity"/>
    <property type="evidence" value="ECO:0007669"/>
    <property type="project" value="InterPro"/>
</dbReference>
<proteinExistence type="predicted"/>
<dbReference type="EMBL" id="JADNRY010000107">
    <property type="protein sequence ID" value="KAF9065233.1"/>
    <property type="molecule type" value="Genomic_DNA"/>
</dbReference>
<feature type="non-terminal residue" evidence="1">
    <location>
        <position position="1"/>
    </location>
</feature>
<reference evidence="1" key="1">
    <citation type="submission" date="2020-11" db="EMBL/GenBank/DDBJ databases">
        <authorList>
            <consortium name="DOE Joint Genome Institute"/>
            <person name="Ahrendt S."/>
            <person name="Riley R."/>
            <person name="Andreopoulos W."/>
            <person name="Labutti K."/>
            <person name="Pangilinan J."/>
            <person name="Ruiz-Duenas F.J."/>
            <person name="Barrasa J.M."/>
            <person name="Sanchez-Garcia M."/>
            <person name="Camarero S."/>
            <person name="Miyauchi S."/>
            <person name="Serrano A."/>
            <person name="Linde D."/>
            <person name="Babiker R."/>
            <person name="Drula E."/>
            <person name="Ayuso-Fernandez I."/>
            <person name="Pacheco R."/>
            <person name="Padilla G."/>
            <person name="Ferreira P."/>
            <person name="Barriuso J."/>
            <person name="Kellner H."/>
            <person name="Castanera R."/>
            <person name="Alfaro M."/>
            <person name="Ramirez L."/>
            <person name="Pisabarro A.G."/>
            <person name="Kuo A."/>
            <person name="Tritt A."/>
            <person name="Lipzen A."/>
            <person name="He G."/>
            <person name="Yan M."/>
            <person name="Ng V."/>
            <person name="Cullen D."/>
            <person name="Martin F."/>
            <person name="Rosso M.-N."/>
            <person name="Henrissat B."/>
            <person name="Hibbett D."/>
            <person name="Martinez A.T."/>
            <person name="Grigoriev I.V."/>
        </authorList>
    </citation>
    <scope>NUCLEOTIDE SEQUENCE</scope>
    <source>
        <strain evidence="1">AH 40177</strain>
    </source>
</reference>
<gene>
    <name evidence="1" type="ORF">BDP27DRAFT_1174891</name>
</gene>